<dbReference type="PANTHER" id="PTHR11349">
    <property type="entry name" value="NUCLEOSIDE DIPHOSPHATE KINASE"/>
    <property type="match status" value="1"/>
</dbReference>
<comment type="caution">
    <text evidence="10">The sequence shown here is derived from an EMBL/GenBank/DDBJ whole genome shotgun (WGS) entry which is preliminary data.</text>
</comment>
<dbReference type="EMBL" id="SDAM02029499">
    <property type="protein sequence ID" value="KAH6756837.1"/>
    <property type="molecule type" value="Genomic_DNA"/>
</dbReference>
<feature type="domain" description="Nucleoside diphosphate kinase-like" evidence="9">
    <location>
        <begin position="82"/>
        <end position="128"/>
    </location>
</feature>
<dbReference type="Pfam" id="PF00334">
    <property type="entry name" value="NDK"/>
    <property type="match status" value="1"/>
</dbReference>
<dbReference type="PROSITE" id="PS51374">
    <property type="entry name" value="NDPK_LIKE"/>
    <property type="match status" value="1"/>
</dbReference>
<gene>
    <name evidence="10" type="ORF">C2S53_000576</name>
</gene>
<accession>A0AAD4IQ55</accession>
<dbReference type="GO" id="GO:0004550">
    <property type="term" value="F:nucleoside diphosphate kinase activity"/>
    <property type="evidence" value="ECO:0007669"/>
    <property type="project" value="UniProtKB-EC"/>
</dbReference>
<evidence type="ECO:0000313" key="11">
    <source>
        <dbReference type="Proteomes" id="UP001190926"/>
    </source>
</evidence>
<reference evidence="10 11" key="1">
    <citation type="journal article" date="2021" name="Nat. Commun.">
        <title>Incipient diploidization of the medicinal plant Perilla within 10,000 years.</title>
        <authorList>
            <person name="Zhang Y."/>
            <person name="Shen Q."/>
            <person name="Leng L."/>
            <person name="Zhang D."/>
            <person name="Chen S."/>
            <person name="Shi Y."/>
            <person name="Ning Z."/>
            <person name="Chen S."/>
        </authorList>
    </citation>
    <scope>NUCLEOTIDE SEQUENCE [LARGE SCALE GENOMIC DNA]</scope>
    <source>
        <strain evidence="11">cv. PC099</strain>
    </source>
</reference>
<keyword evidence="11" id="KW-1185">Reference proteome</keyword>
<keyword evidence="6" id="KW-0808">Transferase</keyword>
<evidence type="ECO:0000256" key="7">
    <source>
        <dbReference type="ARBA" id="ARBA00022777"/>
    </source>
</evidence>
<evidence type="ECO:0000313" key="10">
    <source>
        <dbReference type="EMBL" id="KAH6756837.1"/>
    </source>
</evidence>
<comment type="similarity">
    <text evidence="4 8">Belongs to the NDK family.</text>
</comment>
<dbReference type="Gene3D" id="3.30.70.141">
    <property type="entry name" value="Nucleoside diphosphate kinase-like domain"/>
    <property type="match status" value="1"/>
</dbReference>
<dbReference type="InterPro" id="IPR034907">
    <property type="entry name" value="NDK-like_dom"/>
</dbReference>
<comment type="cofactor">
    <cofactor evidence="3">
        <name>Mg(2+)</name>
        <dbReference type="ChEBI" id="CHEBI:18420"/>
    </cofactor>
</comment>
<keyword evidence="7 10" id="KW-0418">Kinase</keyword>
<proteinExistence type="inferred from homology"/>
<dbReference type="InterPro" id="IPR036850">
    <property type="entry name" value="NDK-like_dom_sf"/>
</dbReference>
<evidence type="ECO:0000256" key="3">
    <source>
        <dbReference type="ARBA" id="ARBA00001946"/>
    </source>
</evidence>
<comment type="catalytic activity">
    <reaction evidence="1">
        <text>a 2'-deoxyribonucleoside 5'-diphosphate + ATP = a 2'-deoxyribonucleoside 5'-triphosphate + ADP</text>
        <dbReference type="Rhea" id="RHEA:44640"/>
        <dbReference type="ChEBI" id="CHEBI:30616"/>
        <dbReference type="ChEBI" id="CHEBI:61560"/>
        <dbReference type="ChEBI" id="CHEBI:73316"/>
        <dbReference type="ChEBI" id="CHEBI:456216"/>
        <dbReference type="EC" id="2.7.4.6"/>
    </reaction>
</comment>
<dbReference type="AlphaFoldDB" id="A0AAD4IQ55"/>
<evidence type="ECO:0000256" key="4">
    <source>
        <dbReference type="ARBA" id="ARBA00008142"/>
    </source>
</evidence>
<protein>
    <recommendedName>
        <fullName evidence="5">nucleoside-diphosphate kinase</fullName>
        <ecNumber evidence="5">2.7.4.6</ecNumber>
    </recommendedName>
</protein>
<evidence type="ECO:0000256" key="8">
    <source>
        <dbReference type="PROSITE-ProRule" id="PRU00706"/>
    </source>
</evidence>
<name>A0AAD4IQ55_PERFH</name>
<evidence type="ECO:0000256" key="5">
    <source>
        <dbReference type="ARBA" id="ARBA00012966"/>
    </source>
</evidence>
<sequence>MRAQISRSARSLLSAATKRTACSFSGGQATSVVSCRRRVSSFASYSSSESGNAYRRWISGVLTLPAAAFMLQDQETNAAQMEITFIAKKPDGMQVQRRLISEIISRFERKGFKLVAIKVVIPSKDFAQNNICLE</sequence>
<evidence type="ECO:0000256" key="1">
    <source>
        <dbReference type="ARBA" id="ARBA00000082"/>
    </source>
</evidence>
<evidence type="ECO:0000256" key="2">
    <source>
        <dbReference type="ARBA" id="ARBA00000937"/>
    </source>
</evidence>
<comment type="catalytic activity">
    <reaction evidence="2">
        <text>a ribonucleoside 5'-diphosphate + ATP = a ribonucleoside 5'-triphosphate + ADP</text>
        <dbReference type="Rhea" id="RHEA:18113"/>
        <dbReference type="ChEBI" id="CHEBI:30616"/>
        <dbReference type="ChEBI" id="CHEBI:57930"/>
        <dbReference type="ChEBI" id="CHEBI:61557"/>
        <dbReference type="ChEBI" id="CHEBI:456216"/>
        <dbReference type="EC" id="2.7.4.6"/>
    </reaction>
</comment>
<dbReference type="PROSITE" id="PS51257">
    <property type="entry name" value="PROKAR_LIPOPROTEIN"/>
    <property type="match status" value="1"/>
</dbReference>
<evidence type="ECO:0000256" key="6">
    <source>
        <dbReference type="ARBA" id="ARBA00022679"/>
    </source>
</evidence>
<organism evidence="10 11">
    <name type="scientific">Perilla frutescens var. hirtella</name>
    <name type="common">Perilla citriodora</name>
    <name type="synonym">Perilla setoyensis</name>
    <dbReference type="NCBI Taxonomy" id="608512"/>
    <lineage>
        <taxon>Eukaryota</taxon>
        <taxon>Viridiplantae</taxon>
        <taxon>Streptophyta</taxon>
        <taxon>Embryophyta</taxon>
        <taxon>Tracheophyta</taxon>
        <taxon>Spermatophyta</taxon>
        <taxon>Magnoliopsida</taxon>
        <taxon>eudicotyledons</taxon>
        <taxon>Gunneridae</taxon>
        <taxon>Pentapetalae</taxon>
        <taxon>asterids</taxon>
        <taxon>lamiids</taxon>
        <taxon>Lamiales</taxon>
        <taxon>Lamiaceae</taxon>
        <taxon>Nepetoideae</taxon>
        <taxon>Elsholtzieae</taxon>
        <taxon>Perilla</taxon>
    </lineage>
</organism>
<comment type="caution">
    <text evidence="8">Lacks conserved residue(s) required for the propagation of feature annotation.</text>
</comment>
<evidence type="ECO:0000259" key="9">
    <source>
        <dbReference type="Pfam" id="PF00334"/>
    </source>
</evidence>
<dbReference type="Proteomes" id="UP001190926">
    <property type="component" value="Unassembled WGS sequence"/>
</dbReference>
<dbReference type="SUPFAM" id="SSF54919">
    <property type="entry name" value="Nucleoside diphosphate kinase, NDK"/>
    <property type="match status" value="1"/>
</dbReference>
<dbReference type="EC" id="2.7.4.6" evidence="5"/>